<keyword evidence="3 9" id="KW-0813">Transport</keyword>
<dbReference type="InterPro" id="IPR023395">
    <property type="entry name" value="MCP_dom_sf"/>
</dbReference>
<evidence type="ECO:0000256" key="6">
    <source>
        <dbReference type="ARBA" id="ARBA00022989"/>
    </source>
</evidence>
<evidence type="ECO:0000256" key="3">
    <source>
        <dbReference type="ARBA" id="ARBA00022448"/>
    </source>
</evidence>
<organism evidence="11 12">
    <name type="scientific">Kalanchoe fedtschenkoi</name>
    <name type="common">Lavender scallops</name>
    <name type="synonym">South American air plant</name>
    <dbReference type="NCBI Taxonomy" id="63787"/>
    <lineage>
        <taxon>Eukaryota</taxon>
        <taxon>Viridiplantae</taxon>
        <taxon>Streptophyta</taxon>
        <taxon>Embryophyta</taxon>
        <taxon>Tracheophyta</taxon>
        <taxon>Spermatophyta</taxon>
        <taxon>Magnoliopsida</taxon>
        <taxon>eudicotyledons</taxon>
        <taxon>Gunneridae</taxon>
        <taxon>Pentapetalae</taxon>
        <taxon>Saxifragales</taxon>
        <taxon>Crassulaceae</taxon>
        <taxon>Kalanchoe</taxon>
    </lineage>
</organism>
<accession>A0A7N0V4V9</accession>
<keyword evidence="4 8" id="KW-0812">Transmembrane</keyword>
<dbReference type="Proteomes" id="UP000594263">
    <property type="component" value="Unplaced"/>
</dbReference>
<feature type="repeat" description="Solcar" evidence="8">
    <location>
        <begin position="352"/>
        <end position="432"/>
    </location>
</feature>
<evidence type="ECO:0000256" key="2">
    <source>
        <dbReference type="ARBA" id="ARBA00006375"/>
    </source>
</evidence>
<evidence type="ECO:0000256" key="9">
    <source>
        <dbReference type="RuleBase" id="RU000488"/>
    </source>
</evidence>
<dbReference type="InterPro" id="IPR018108">
    <property type="entry name" value="MCP_transmembrane"/>
</dbReference>
<feature type="region of interest" description="Disordered" evidence="10">
    <location>
        <begin position="310"/>
        <end position="330"/>
    </location>
</feature>
<feature type="compositionally biased region" description="Basic and acidic residues" evidence="10">
    <location>
        <begin position="310"/>
        <end position="326"/>
    </location>
</feature>
<evidence type="ECO:0000313" key="11">
    <source>
        <dbReference type="EnsemblPlants" id="Kaladp0099s0091.1.v1.1"/>
    </source>
</evidence>
<dbReference type="GO" id="GO:0009507">
    <property type="term" value="C:chloroplast"/>
    <property type="evidence" value="ECO:0007669"/>
    <property type="project" value="EnsemblPlants"/>
</dbReference>
<dbReference type="EnsemblPlants" id="Kaladp0099s0091.1.v1.1">
    <property type="protein sequence ID" value="Kaladp0099s0091.1.v1.1"/>
    <property type="gene ID" value="Kaladp0099s0091.v1.1"/>
</dbReference>
<proteinExistence type="inferred from homology"/>
<sequence>MGIGIDPLDPFLNSLDAVKGAFSSMDMSIRKAVRDPKCREEGLNKLRCSLGSSSSASASESHCLKKVQICVAGENGESGAVDYVKKDVTISFGGPAKGGMQLLFMWSALLNTSGQIFASSIKMGNNRFQKEGDAASGDACLKSHLGASAAFFTYGKPNKKAKRGRIVEGFSDEVVVRKGEKNVLLGLLAGFPFDQIFHSLQKIHHSMIANYKDVLDGHLSFVSISSKASKETRFFQNLRFARLGSVPSNMVEVTFPHGEKNFEGAATRNEENTEARSSQRLPEDVQNSPDYSRSTSSSVSFSELTELVPKLERPSQNHPDLKERLPQQDSFRYTKSEASSVKVAAPTKEHTENVLKSALAGGFSCALSSFIMHPVDTVKTQVQASTLSLPEIISKLPEIGYRGLYRGTIPAVLGQFSSHGLRTGICETIKFILINVAPAMPDFQVLKQRLQAGLYENLGEAIVGTWKQDGLKAFFRGTGATLCREIPFYVAGMGLYTESKKAVQRVIGRQLEPWEIVIVGAISGGLAAVSTTPFDVIKTRMMIATAGSPVSMSAIALSILQQEGPLGLFKGALPRFFWVAPLGAMNFAGYELARKALG</sequence>
<name>A0A7N0V4V9_KALFE</name>
<keyword evidence="6" id="KW-1133">Transmembrane helix</keyword>
<reference evidence="11" key="1">
    <citation type="submission" date="2021-01" db="UniProtKB">
        <authorList>
            <consortium name="EnsemblPlants"/>
        </authorList>
    </citation>
    <scope>IDENTIFICATION</scope>
</reference>
<comment type="subcellular location">
    <subcellularLocation>
        <location evidence="1">Membrane</location>
        <topology evidence="1">Multi-pass membrane protein</topology>
    </subcellularLocation>
</comment>
<keyword evidence="5" id="KW-0677">Repeat</keyword>
<protein>
    <recommendedName>
        <fullName evidence="13">Mitochondrial carrier protein</fullName>
    </recommendedName>
</protein>
<dbReference type="AlphaFoldDB" id="A0A7N0V4V9"/>
<dbReference type="PANTHER" id="PTHR45667">
    <property type="entry name" value="S-ADENOSYLMETHIONINE MITOCHONDRIAL CARRIER PROTEIN"/>
    <property type="match status" value="1"/>
</dbReference>
<evidence type="ECO:0000256" key="7">
    <source>
        <dbReference type="ARBA" id="ARBA00023136"/>
    </source>
</evidence>
<evidence type="ECO:0000256" key="4">
    <source>
        <dbReference type="ARBA" id="ARBA00022692"/>
    </source>
</evidence>
<comment type="similarity">
    <text evidence="2 9">Belongs to the mitochondrial carrier (TC 2.A.29) family.</text>
</comment>
<evidence type="ECO:0000256" key="10">
    <source>
        <dbReference type="SAM" id="MobiDB-lite"/>
    </source>
</evidence>
<feature type="repeat" description="Solcar" evidence="8">
    <location>
        <begin position="511"/>
        <end position="596"/>
    </location>
</feature>
<dbReference type="Pfam" id="PF00153">
    <property type="entry name" value="Mito_carr"/>
    <property type="match status" value="3"/>
</dbReference>
<keyword evidence="7 8" id="KW-0472">Membrane</keyword>
<evidence type="ECO:0008006" key="13">
    <source>
        <dbReference type="Google" id="ProtNLM"/>
    </source>
</evidence>
<feature type="compositionally biased region" description="Low complexity" evidence="10">
    <location>
        <begin position="288"/>
        <end position="298"/>
    </location>
</feature>
<evidence type="ECO:0000256" key="5">
    <source>
        <dbReference type="ARBA" id="ARBA00022737"/>
    </source>
</evidence>
<evidence type="ECO:0000256" key="1">
    <source>
        <dbReference type="ARBA" id="ARBA00004141"/>
    </source>
</evidence>
<feature type="region of interest" description="Disordered" evidence="10">
    <location>
        <begin position="261"/>
        <end position="298"/>
    </location>
</feature>
<evidence type="ECO:0000313" key="12">
    <source>
        <dbReference type="Proteomes" id="UP000594263"/>
    </source>
</evidence>
<dbReference type="Gene3D" id="1.50.40.10">
    <property type="entry name" value="Mitochondrial carrier domain"/>
    <property type="match status" value="2"/>
</dbReference>
<dbReference type="Gramene" id="Kaladp0099s0091.1.v1.1">
    <property type="protein sequence ID" value="Kaladp0099s0091.1.v1.1"/>
    <property type="gene ID" value="Kaladp0099s0091.v1.1"/>
</dbReference>
<dbReference type="SUPFAM" id="SSF103506">
    <property type="entry name" value="Mitochondrial carrier"/>
    <property type="match status" value="1"/>
</dbReference>
<feature type="compositionally biased region" description="Basic and acidic residues" evidence="10">
    <location>
        <begin position="261"/>
        <end position="274"/>
    </location>
</feature>
<dbReference type="GO" id="GO:0016020">
    <property type="term" value="C:membrane"/>
    <property type="evidence" value="ECO:0007669"/>
    <property type="project" value="UniProtKB-SubCell"/>
</dbReference>
<dbReference type="GO" id="GO:0005509">
    <property type="term" value="F:calcium ion binding"/>
    <property type="evidence" value="ECO:0007669"/>
    <property type="project" value="EnsemblPlants"/>
</dbReference>
<evidence type="ECO:0000256" key="8">
    <source>
        <dbReference type="PROSITE-ProRule" id="PRU00282"/>
    </source>
</evidence>
<keyword evidence="12" id="KW-1185">Reference proteome</keyword>
<dbReference type="PROSITE" id="PS50920">
    <property type="entry name" value="SOLCAR"/>
    <property type="match status" value="2"/>
</dbReference>